<evidence type="ECO:0000313" key="1">
    <source>
        <dbReference type="EMBL" id="GBP11747.1"/>
    </source>
</evidence>
<evidence type="ECO:0000313" key="2">
    <source>
        <dbReference type="Proteomes" id="UP000299102"/>
    </source>
</evidence>
<protein>
    <submittedName>
        <fullName evidence="1">Uncharacterized protein</fullName>
    </submittedName>
</protein>
<organism evidence="1 2">
    <name type="scientific">Eumeta variegata</name>
    <name type="common">Bagworm moth</name>
    <name type="synonym">Eumeta japonica</name>
    <dbReference type="NCBI Taxonomy" id="151549"/>
    <lineage>
        <taxon>Eukaryota</taxon>
        <taxon>Metazoa</taxon>
        <taxon>Ecdysozoa</taxon>
        <taxon>Arthropoda</taxon>
        <taxon>Hexapoda</taxon>
        <taxon>Insecta</taxon>
        <taxon>Pterygota</taxon>
        <taxon>Neoptera</taxon>
        <taxon>Endopterygota</taxon>
        <taxon>Lepidoptera</taxon>
        <taxon>Glossata</taxon>
        <taxon>Ditrysia</taxon>
        <taxon>Tineoidea</taxon>
        <taxon>Psychidae</taxon>
        <taxon>Oiketicinae</taxon>
        <taxon>Eumeta</taxon>
    </lineage>
</organism>
<gene>
    <name evidence="1" type="ORF">EVAR_74064_1</name>
</gene>
<sequence>MKLTMIDGKVSNAITGTASNWHCSICGKKKSQFSTSSKERTVNEEVLKFGISPLHARIRFLEYFLHLAYDLKYRSLPDNAKRSACKNKELIEMRASEKQRIQKDFKQQTGLNIDQPLVGYGSTNDGNTARRFLNIMKKHQKLLE</sequence>
<accession>A0A4C1TEC2</accession>
<proteinExistence type="predicted"/>
<name>A0A4C1TEC2_EUMVA</name>
<dbReference type="AlphaFoldDB" id="A0A4C1TEC2"/>
<comment type="caution">
    <text evidence="1">The sequence shown here is derived from an EMBL/GenBank/DDBJ whole genome shotgun (WGS) entry which is preliminary data.</text>
</comment>
<dbReference type="EMBL" id="BGZK01004946">
    <property type="protein sequence ID" value="GBP11747.1"/>
    <property type="molecule type" value="Genomic_DNA"/>
</dbReference>
<keyword evidence="2" id="KW-1185">Reference proteome</keyword>
<reference evidence="1 2" key="1">
    <citation type="journal article" date="2019" name="Commun. Biol.">
        <title>The bagworm genome reveals a unique fibroin gene that provides high tensile strength.</title>
        <authorList>
            <person name="Kono N."/>
            <person name="Nakamura H."/>
            <person name="Ohtoshi R."/>
            <person name="Tomita M."/>
            <person name="Numata K."/>
            <person name="Arakawa K."/>
        </authorList>
    </citation>
    <scope>NUCLEOTIDE SEQUENCE [LARGE SCALE GENOMIC DNA]</scope>
</reference>
<dbReference type="OrthoDB" id="8193306at2759"/>
<dbReference type="Proteomes" id="UP000299102">
    <property type="component" value="Unassembled WGS sequence"/>
</dbReference>